<evidence type="ECO:0000313" key="4">
    <source>
        <dbReference type="Proteomes" id="UP001158576"/>
    </source>
</evidence>
<keyword evidence="4" id="KW-1185">Reference proteome</keyword>
<protein>
    <submittedName>
        <fullName evidence="3">Oidioi.mRNA.OKI2018_I69.chr2.g4928.t1.cds</fullName>
    </submittedName>
</protein>
<feature type="domain" description="C-type lectin" evidence="2">
    <location>
        <begin position="15"/>
        <end position="126"/>
    </location>
</feature>
<dbReference type="InterPro" id="IPR016187">
    <property type="entry name" value="CTDL_fold"/>
</dbReference>
<accession>A0ABN7T800</accession>
<dbReference type="EMBL" id="OU015567">
    <property type="protein sequence ID" value="CAG5110537.1"/>
    <property type="molecule type" value="Genomic_DNA"/>
</dbReference>
<dbReference type="Proteomes" id="UP001158576">
    <property type="component" value="Chromosome 2"/>
</dbReference>
<dbReference type="PANTHER" id="PTHR22803">
    <property type="entry name" value="MANNOSE, PHOSPHOLIPASE, LECTIN RECEPTOR RELATED"/>
    <property type="match status" value="1"/>
</dbReference>
<feature type="signal peptide" evidence="1">
    <location>
        <begin position="1"/>
        <end position="21"/>
    </location>
</feature>
<keyword evidence="1" id="KW-0732">Signal</keyword>
<dbReference type="SUPFAM" id="SSF56436">
    <property type="entry name" value="C-type lectin-like"/>
    <property type="match status" value="1"/>
</dbReference>
<dbReference type="InterPro" id="IPR016186">
    <property type="entry name" value="C-type_lectin-like/link_sf"/>
</dbReference>
<dbReference type="SMART" id="SM00034">
    <property type="entry name" value="CLECT"/>
    <property type="match status" value="1"/>
</dbReference>
<evidence type="ECO:0000256" key="1">
    <source>
        <dbReference type="SAM" id="SignalP"/>
    </source>
</evidence>
<feature type="chain" id="PRO_5046296852" evidence="1">
    <location>
        <begin position="22"/>
        <end position="150"/>
    </location>
</feature>
<gene>
    <name evidence="3" type="ORF">OKIOD_LOCUS13693</name>
</gene>
<organism evidence="3 4">
    <name type="scientific">Oikopleura dioica</name>
    <name type="common">Tunicate</name>
    <dbReference type="NCBI Taxonomy" id="34765"/>
    <lineage>
        <taxon>Eukaryota</taxon>
        <taxon>Metazoa</taxon>
        <taxon>Chordata</taxon>
        <taxon>Tunicata</taxon>
        <taxon>Appendicularia</taxon>
        <taxon>Copelata</taxon>
        <taxon>Oikopleuridae</taxon>
        <taxon>Oikopleura</taxon>
    </lineage>
</organism>
<dbReference type="PROSITE" id="PS50041">
    <property type="entry name" value="C_TYPE_LECTIN_2"/>
    <property type="match status" value="1"/>
</dbReference>
<dbReference type="InterPro" id="IPR050111">
    <property type="entry name" value="C-type_lectin/snaclec_domain"/>
</dbReference>
<name>A0ABN7T800_OIKDI</name>
<dbReference type="Pfam" id="PF00059">
    <property type="entry name" value="Lectin_C"/>
    <property type="match status" value="1"/>
</dbReference>
<proteinExistence type="predicted"/>
<dbReference type="Gene3D" id="3.10.100.10">
    <property type="entry name" value="Mannose-Binding Protein A, subunit A"/>
    <property type="match status" value="1"/>
</dbReference>
<reference evidence="3 4" key="1">
    <citation type="submission" date="2021-04" db="EMBL/GenBank/DDBJ databases">
        <authorList>
            <person name="Bliznina A."/>
        </authorList>
    </citation>
    <scope>NUCLEOTIDE SEQUENCE [LARGE SCALE GENOMIC DNA]</scope>
</reference>
<sequence>MRIFSLFLKCLFAWHTTVVYQHYPDVSKNWADAVKFCRELGGGAEIATIIDNTQFNEFLGLNIPRTWIGGTDAASEGVWVSACGGTIIGKWRPNQPDNSGNEDCLEMYYGLMNDQKCGHTNKVTCQFPENNSNNYIQVFLPFTISGEKES</sequence>
<evidence type="ECO:0000259" key="2">
    <source>
        <dbReference type="PROSITE" id="PS50041"/>
    </source>
</evidence>
<evidence type="ECO:0000313" key="3">
    <source>
        <dbReference type="EMBL" id="CAG5110537.1"/>
    </source>
</evidence>
<dbReference type="InterPro" id="IPR001304">
    <property type="entry name" value="C-type_lectin-like"/>
</dbReference>